<keyword evidence="4" id="KW-1133">Transmembrane helix</keyword>
<dbReference type="EMBL" id="PFEE01000043">
    <property type="protein sequence ID" value="PJE63686.1"/>
    <property type="molecule type" value="Genomic_DNA"/>
</dbReference>
<evidence type="ECO:0000313" key="6">
    <source>
        <dbReference type="Proteomes" id="UP000231569"/>
    </source>
</evidence>
<feature type="transmembrane region" description="Helical" evidence="4">
    <location>
        <begin position="90"/>
        <end position="111"/>
    </location>
</feature>
<feature type="transmembrane region" description="Helical" evidence="4">
    <location>
        <begin position="12"/>
        <end position="34"/>
    </location>
</feature>
<accession>A0A2M8KUT5</accession>
<dbReference type="AlphaFoldDB" id="A0A2M8KUT5"/>
<dbReference type="PROSITE" id="PS50293">
    <property type="entry name" value="TPR_REGION"/>
    <property type="match status" value="1"/>
</dbReference>
<name>A0A2M8KUT5_9BACT</name>
<feature type="transmembrane region" description="Helical" evidence="4">
    <location>
        <begin position="213"/>
        <end position="231"/>
    </location>
</feature>
<reference evidence="6" key="1">
    <citation type="submission" date="2017-09" db="EMBL/GenBank/DDBJ databases">
        <title>Depth-based differentiation of microbial function through sediment-hosted aquifers and enrichment of novel symbionts in the deep terrestrial subsurface.</title>
        <authorList>
            <person name="Probst A.J."/>
            <person name="Ladd B."/>
            <person name="Jarett J.K."/>
            <person name="Geller-Mcgrath D.E."/>
            <person name="Sieber C.M.K."/>
            <person name="Emerson J.B."/>
            <person name="Anantharaman K."/>
            <person name="Thomas B.C."/>
            <person name="Malmstrom R."/>
            <person name="Stieglmeier M."/>
            <person name="Klingl A."/>
            <person name="Woyke T."/>
            <person name="Ryan C.M."/>
            <person name="Banfield J.F."/>
        </authorList>
    </citation>
    <scope>NUCLEOTIDE SEQUENCE [LARGE SCALE GENOMIC DNA]</scope>
</reference>
<protein>
    <submittedName>
        <fullName evidence="5">Uncharacterized protein</fullName>
    </submittedName>
</protein>
<dbReference type="SMART" id="SM00028">
    <property type="entry name" value="TPR"/>
    <property type="match status" value="2"/>
</dbReference>
<sequence>METVFAFLRRHAILLLIAITFIVYIPSFFGGFLWDDEDFVFANQDVTDFNVEKFFTDSATAGRGKISNYYRPLQLITYAVEHKLVGFSPWFFHFSNVLWHIAAGVMLYLVLKTIRIPWGLAFGATLIFLLHPIQTEAVSYVSGRSDMMFVFFILLSFLCNQKKEKQFIILSIIFFTCGLLSKESALLAFALFPILSSIQYGFTREFSRAIKRFIPHLIIGLSYLVLRLSVLEFSSTQQAWEAVGYRLYATSLPVRLATFFRNYFFYWQVLLFPFDLHMERDESTVKIVTSMVSKWTGLFVFTQVCLMGAIIWLYRKSRTYGRIALGGYLGMHAVMGFYSGLILLNGIFYEHYLYSALPFVVLFLGTFIAAAQVRIRTIALLLIGIWILGFGIYYHIHRQFDWQDPIRFYTQTLEYAPRSVRIINGLGMAYAQEKKYDQALATYKWGISVYPTTPNFHHNIGNLYYRQGKYKQAEQYLLKALEVDPQFYFSAQLLVDLYTKVGNKNKAEAIIQRYYED</sequence>
<keyword evidence="4" id="KW-0812">Transmembrane</keyword>
<evidence type="ECO:0000313" key="5">
    <source>
        <dbReference type="EMBL" id="PJE63686.1"/>
    </source>
</evidence>
<feature type="transmembrane region" description="Helical" evidence="4">
    <location>
        <begin position="140"/>
        <end position="160"/>
    </location>
</feature>
<feature type="transmembrane region" description="Helical" evidence="4">
    <location>
        <begin position="326"/>
        <end position="346"/>
    </location>
</feature>
<evidence type="ECO:0000256" key="2">
    <source>
        <dbReference type="ARBA" id="ARBA00022803"/>
    </source>
</evidence>
<dbReference type="InterPro" id="IPR052346">
    <property type="entry name" value="O-mannosyl-transferase_TMTC"/>
</dbReference>
<keyword evidence="1" id="KW-0677">Repeat</keyword>
<feature type="transmembrane region" description="Helical" evidence="4">
    <location>
        <begin position="118"/>
        <end position="134"/>
    </location>
</feature>
<feature type="transmembrane region" description="Helical" evidence="4">
    <location>
        <begin position="378"/>
        <end position="396"/>
    </location>
</feature>
<feature type="transmembrane region" description="Helical" evidence="4">
    <location>
        <begin position="252"/>
        <end position="274"/>
    </location>
</feature>
<keyword evidence="2 3" id="KW-0802">TPR repeat</keyword>
<feature type="transmembrane region" description="Helical" evidence="4">
    <location>
        <begin position="294"/>
        <end position="314"/>
    </location>
</feature>
<dbReference type="PROSITE" id="PS50005">
    <property type="entry name" value="TPR"/>
    <property type="match status" value="2"/>
</dbReference>
<feature type="repeat" description="TPR" evidence="3">
    <location>
        <begin position="420"/>
        <end position="453"/>
    </location>
</feature>
<dbReference type="Proteomes" id="UP000231569">
    <property type="component" value="Unassembled WGS sequence"/>
</dbReference>
<dbReference type="Gene3D" id="1.25.40.10">
    <property type="entry name" value="Tetratricopeptide repeat domain"/>
    <property type="match status" value="1"/>
</dbReference>
<feature type="repeat" description="TPR" evidence="3">
    <location>
        <begin position="454"/>
        <end position="487"/>
    </location>
</feature>
<evidence type="ECO:0000256" key="3">
    <source>
        <dbReference type="PROSITE-ProRule" id="PRU00339"/>
    </source>
</evidence>
<organism evidence="5 6">
    <name type="scientific">Candidatus Roizmanbacteria bacterium CG10_big_fil_rev_8_21_14_0_10_45_7</name>
    <dbReference type="NCBI Taxonomy" id="1974854"/>
    <lineage>
        <taxon>Bacteria</taxon>
        <taxon>Candidatus Roizmaniibacteriota</taxon>
    </lineage>
</organism>
<dbReference type="PANTHER" id="PTHR44227:SF3">
    <property type="entry name" value="PROTEIN O-MANNOSYL-TRANSFERASE TMTC4"/>
    <property type="match status" value="1"/>
</dbReference>
<keyword evidence="4" id="KW-0472">Membrane</keyword>
<dbReference type="Pfam" id="PF13181">
    <property type="entry name" value="TPR_8"/>
    <property type="match status" value="1"/>
</dbReference>
<feature type="transmembrane region" description="Helical" evidence="4">
    <location>
        <begin position="167"/>
        <end position="193"/>
    </location>
</feature>
<evidence type="ECO:0000256" key="1">
    <source>
        <dbReference type="ARBA" id="ARBA00022737"/>
    </source>
</evidence>
<feature type="transmembrane region" description="Helical" evidence="4">
    <location>
        <begin position="352"/>
        <end position="371"/>
    </location>
</feature>
<evidence type="ECO:0000256" key="4">
    <source>
        <dbReference type="SAM" id="Phobius"/>
    </source>
</evidence>
<gene>
    <name evidence="5" type="ORF">COU89_01965</name>
</gene>
<dbReference type="InterPro" id="IPR011990">
    <property type="entry name" value="TPR-like_helical_dom_sf"/>
</dbReference>
<dbReference type="InterPro" id="IPR019734">
    <property type="entry name" value="TPR_rpt"/>
</dbReference>
<comment type="caution">
    <text evidence="5">The sequence shown here is derived from an EMBL/GenBank/DDBJ whole genome shotgun (WGS) entry which is preliminary data.</text>
</comment>
<proteinExistence type="predicted"/>
<dbReference type="SUPFAM" id="SSF48452">
    <property type="entry name" value="TPR-like"/>
    <property type="match status" value="1"/>
</dbReference>
<dbReference type="PANTHER" id="PTHR44227">
    <property type="match status" value="1"/>
</dbReference>
<dbReference type="Pfam" id="PF00515">
    <property type="entry name" value="TPR_1"/>
    <property type="match status" value="1"/>
</dbReference>